<evidence type="ECO:0000313" key="2">
    <source>
        <dbReference type="Proteomes" id="UP000014316"/>
    </source>
</evidence>
<dbReference type="AlphaFoldDB" id="A0A829G9P7"/>
<dbReference type="Proteomes" id="UP000014316">
    <property type="component" value="Unassembled WGS sequence"/>
</dbReference>
<gene>
    <name evidence="1" type="ORF">Lpp123_11921</name>
</gene>
<organism evidence="1 2">
    <name type="scientific">Lacticaseibacillus paracasei subsp. paracasei Lpp123</name>
    <dbReference type="NCBI Taxonomy" id="1256201"/>
    <lineage>
        <taxon>Bacteria</taxon>
        <taxon>Bacillati</taxon>
        <taxon>Bacillota</taxon>
        <taxon>Bacilli</taxon>
        <taxon>Lactobacillales</taxon>
        <taxon>Lactobacillaceae</taxon>
        <taxon>Lacticaseibacillus</taxon>
    </lineage>
</organism>
<protein>
    <submittedName>
        <fullName evidence="1">Uncharacterized protein</fullName>
    </submittedName>
</protein>
<proteinExistence type="predicted"/>
<dbReference type="EMBL" id="ANJW01000704">
    <property type="protein sequence ID" value="EPC51653.1"/>
    <property type="molecule type" value="Genomic_DNA"/>
</dbReference>
<name>A0A829G9P7_LACPA</name>
<comment type="caution">
    <text evidence="1">The sequence shown here is derived from an EMBL/GenBank/DDBJ whole genome shotgun (WGS) entry which is preliminary data.</text>
</comment>
<sequence length="47" mass="5342">MKMKRLLACFDGFYSFKNVSLGLNKHVLTEAFGDYARLGRISALVFL</sequence>
<accession>A0A829G9P7</accession>
<reference evidence="1 2" key="1">
    <citation type="journal article" date="2013" name="PLoS ONE">
        <title>Lactobacillus paracasei comparative genomics: towards species pan-genome definition and exploitation of diversity.</title>
        <authorList>
            <person name="Smokvina T."/>
            <person name="Wels M."/>
            <person name="Polka J."/>
            <person name="Chervaux C."/>
            <person name="Brisse S."/>
            <person name="Boekhorst J."/>
            <person name="van Hylckama Vlieg J.E."/>
            <person name="Siezen R.J."/>
        </authorList>
    </citation>
    <scope>NUCLEOTIDE SEQUENCE [LARGE SCALE GENOMIC DNA]</scope>
    <source>
        <strain evidence="1 2">Lpp123</strain>
    </source>
</reference>
<evidence type="ECO:0000313" key="1">
    <source>
        <dbReference type="EMBL" id="EPC51653.1"/>
    </source>
</evidence>